<feature type="binding site" evidence="11">
    <location>
        <position position="53"/>
    </location>
    <ligand>
        <name>[4Fe-4S] cluster</name>
        <dbReference type="ChEBI" id="CHEBI:49883"/>
    </ligand>
</feature>
<dbReference type="STRING" id="146020.RMCB_6750"/>
<dbReference type="GO" id="GO:0047134">
    <property type="term" value="F:protein-disulfide reductase [NAD(P)H] activity"/>
    <property type="evidence" value="ECO:0007669"/>
    <property type="project" value="TreeGrafter"/>
</dbReference>
<evidence type="ECO:0000256" key="8">
    <source>
        <dbReference type="ARBA" id="ARBA00023125"/>
    </source>
</evidence>
<reference evidence="14" key="2">
    <citation type="submission" date="2016-02" db="EMBL/GenBank/DDBJ databases">
        <title>Draft genome sequence of five rapidly growing Mycobacterium species.</title>
        <authorList>
            <person name="Katahira K."/>
            <person name="Gotou Y."/>
            <person name="Iida K."/>
            <person name="Ogura Y."/>
            <person name="Hayashi T."/>
        </authorList>
    </citation>
    <scope>NUCLEOTIDE SEQUENCE [LARGE SCALE GENOMIC DNA]</scope>
    <source>
        <strain evidence="14">JCM15654</strain>
    </source>
</reference>
<evidence type="ECO:0000313" key="13">
    <source>
        <dbReference type="EMBL" id="GAS92654.1"/>
    </source>
</evidence>
<evidence type="ECO:0000256" key="6">
    <source>
        <dbReference type="ARBA" id="ARBA00023014"/>
    </source>
</evidence>
<keyword evidence="8 11" id="KW-0238">DNA-binding</keyword>
<dbReference type="GO" id="GO:0051539">
    <property type="term" value="F:4 iron, 4 sulfur cluster binding"/>
    <property type="evidence" value="ECO:0007669"/>
    <property type="project" value="UniProtKB-UniRule"/>
</dbReference>
<comment type="PTM">
    <text evidence="11">Upon Fe-S cluster removal intramolecular disulfide bonds are formed.</text>
</comment>
<feature type="binding site" evidence="11">
    <location>
        <position position="44"/>
    </location>
    <ligand>
        <name>[4Fe-4S] cluster</name>
        <dbReference type="ChEBI" id="CHEBI:49883"/>
    </ligand>
</feature>
<keyword evidence="7 11" id="KW-0805">Transcription regulation</keyword>
<comment type="cofactor">
    <cofactor evidence="11">
        <name>[4Fe-4S] cluster</name>
        <dbReference type="ChEBI" id="CHEBI:49883"/>
    </cofactor>
    <text evidence="11">Binds 1 [4Fe-4S] cluster per subunit. Following nitrosylation of the [4Fe-4S] cluster binds 1 [4Fe-8(NO)] cluster per subunit.</text>
</comment>
<evidence type="ECO:0000256" key="5">
    <source>
        <dbReference type="ARBA" id="ARBA00023004"/>
    </source>
</evidence>
<comment type="similarity">
    <text evidence="2 11">Belongs to the WhiB family.</text>
</comment>
<dbReference type="GO" id="GO:0045892">
    <property type="term" value="P:negative regulation of DNA-templated transcription"/>
    <property type="evidence" value="ECO:0007669"/>
    <property type="project" value="TreeGrafter"/>
</dbReference>
<dbReference type="PANTHER" id="PTHR38839:SF4">
    <property type="entry name" value="TRANSCRIPTIONAL REGULATOR WHIB"/>
    <property type="match status" value="1"/>
</dbReference>
<keyword evidence="14" id="KW-1185">Reference proteome</keyword>
<evidence type="ECO:0000256" key="3">
    <source>
        <dbReference type="ARBA" id="ARBA00022485"/>
    </source>
</evidence>
<dbReference type="PANTHER" id="PTHR38839">
    <property type="entry name" value="TRANSCRIPTIONAL REGULATOR WHID-RELATED"/>
    <property type="match status" value="1"/>
</dbReference>
<keyword evidence="9 11" id="KW-1015">Disulfide bond</keyword>
<evidence type="ECO:0000256" key="7">
    <source>
        <dbReference type="ARBA" id="ARBA00023015"/>
    </source>
</evidence>
<sequence length="176" mass="19720">MSGIAGALTLNVAEDWMRRKACATEDADDWFPEEGDARKARLICVGCPVREECLAYAIEHDERFGIWGGLAPKQRARIKQGQAPTYRFLEPDERPCKRCSKDFKPAHGRNIYCSTACRKLSEADRYRKGSSTFEARPCKRCGAEFMPPHGLSTYCSPACRKAAEIDQRRAKRAGAA</sequence>
<dbReference type="HAMAP" id="MF_01479">
    <property type="entry name" value="WhiB"/>
    <property type="match status" value="1"/>
</dbReference>
<reference evidence="14" key="1">
    <citation type="journal article" date="2016" name="Genome Announc.">
        <title>Draft Genome Sequences of Five Rapidly Growing Mycobacterium Species, M. thermoresistibile, M. fortuitum subsp. acetamidolyticum, M. canariasense, M. brisbanense, and M. novocastrense.</title>
        <authorList>
            <person name="Katahira K."/>
            <person name="Ogura Y."/>
            <person name="Gotoh Y."/>
            <person name="Hayashi T."/>
        </authorList>
    </citation>
    <scope>NUCLEOTIDE SEQUENCE [LARGE SCALE GENOMIC DNA]</scope>
    <source>
        <strain evidence="14">JCM15654</strain>
    </source>
</reference>
<dbReference type="RefSeq" id="WP_062832213.1">
    <property type="nucleotide sequence ID" value="NZ_BCSX01000056.1"/>
</dbReference>
<evidence type="ECO:0000256" key="2">
    <source>
        <dbReference type="ARBA" id="ARBA00006597"/>
    </source>
</evidence>
<dbReference type="PROSITE" id="PS51674">
    <property type="entry name" value="4FE4S_WBL"/>
    <property type="match status" value="1"/>
</dbReference>
<evidence type="ECO:0000256" key="10">
    <source>
        <dbReference type="ARBA" id="ARBA00023163"/>
    </source>
</evidence>
<dbReference type="GO" id="GO:0005737">
    <property type="term" value="C:cytoplasm"/>
    <property type="evidence" value="ECO:0007669"/>
    <property type="project" value="UniProtKB-SubCell"/>
</dbReference>
<proteinExistence type="inferred from homology"/>
<evidence type="ECO:0000256" key="11">
    <source>
        <dbReference type="HAMAP-Rule" id="MF_01479"/>
    </source>
</evidence>
<comment type="function">
    <text evidence="11">Acts as a transcriptional regulator. Probably redox-responsive. The apo- but not holo-form probably binds DNA.</text>
</comment>
<comment type="caution">
    <text evidence="13">The sequence shown here is derived from an EMBL/GenBank/DDBJ whole genome shotgun (WGS) entry which is preliminary data.</text>
</comment>
<keyword evidence="5 11" id="KW-0408">Iron</keyword>
<dbReference type="Proteomes" id="UP000069620">
    <property type="component" value="Unassembled WGS sequence"/>
</dbReference>
<keyword evidence="10 11" id="KW-0804">Transcription</keyword>
<dbReference type="GO" id="GO:0003677">
    <property type="term" value="F:DNA binding"/>
    <property type="evidence" value="ECO:0007669"/>
    <property type="project" value="UniProtKB-UniRule"/>
</dbReference>
<dbReference type="EMBL" id="BCSX01000056">
    <property type="protein sequence ID" value="GAS92654.1"/>
    <property type="molecule type" value="Genomic_DNA"/>
</dbReference>
<evidence type="ECO:0000256" key="4">
    <source>
        <dbReference type="ARBA" id="ARBA00022723"/>
    </source>
</evidence>
<dbReference type="InterPro" id="IPR003482">
    <property type="entry name" value="Whib"/>
</dbReference>
<organism evidence="13 14">
    <name type="scientific">Mycolicibacterium brisbanense</name>
    <dbReference type="NCBI Taxonomy" id="146020"/>
    <lineage>
        <taxon>Bacteria</taxon>
        <taxon>Bacillati</taxon>
        <taxon>Actinomycetota</taxon>
        <taxon>Actinomycetes</taxon>
        <taxon>Mycobacteriales</taxon>
        <taxon>Mycobacteriaceae</taxon>
        <taxon>Mycolicibacterium</taxon>
    </lineage>
</organism>
<evidence type="ECO:0000256" key="1">
    <source>
        <dbReference type="ARBA" id="ARBA00004496"/>
    </source>
</evidence>
<dbReference type="InterPro" id="IPR034768">
    <property type="entry name" value="4FE4S_WBL"/>
</dbReference>
<keyword evidence="11" id="KW-0963">Cytoplasm</keyword>
<accession>A0A100W6Q6</accession>
<feature type="domain" description="4Fe-4S Wbl-type" evidence="12">
    <location>
        <begin position="21"/>
        <end position="77"/>
    </location>
</feature>
<feature type="binding site" evidence="11">
    <location>
        <position position="47"/>
    </location>
    <ligand>
        <name>[4Fe-4S] cluster</name>
        <dbReference type="ChEBI" id="CHEBI:49883"/>
    </ligand>
</feature>
<evidence type="ECO:0000313" key="14">
    <source>
        <dbReference type="Proteomes" id="UP000069620"/>
    </source>
</evidence>
<evidence type="ECO:0000256" key="9">
    <source>
        <dbReference type="ARBA" id="ARBA00023157"/>
    </source>
</evidence>
<name>A0A100W6Q6_9MYCO</name>
<dbReference type="GO" id="GO:0046872">
    <property type="term" value="F:metal ion binding"/>
    <property type="evidence" value="ECO:0007669"/>
    <property type="project" value="UniProtKB-KW"/>
</dbReference>
<keyword evidence="3 11" id="KW-0004">4Fe-4S</keyword>
<keyword evidence="6 11" id="KW-0411">Iron-sulfur</keyword>
<comment type="PTM">
    <text evidence="11">The Fe-S cluster can be nitrosylated by nitric oxide (NO).</text>
</comment>
<gene>
    <name evidence="11" type="primary">whiB</name>
    <name evidence="13" type="ORF">RMCB_6750</name>
</gene>
<dbReference type="GO" id="GO:0035731">
    <property type="term" value="F:dinitrosyl-iron complex binding"/>
    <property type="evidence" value="ECO:0007669"/>
    <property type="project" value="UniProtKB-UniRule"/>
</dbReference>
<evidence type="ECO:0000259" key="12">
    <source>
        <dbReference type="PROSITE" id="PS51674"/>
    </source>
</evidence>
<protein>
    <recommendedName>
        <fullName evidence="11">Transcriptional regulator WhiB</fullName>
    </recommendedName>
</protein>
<dbReference type="Pfam" id="PF02467">
    <property type="entry name" value="Whib"/>
    <property type="match status" value="1"/>
</dbReference>
<feature type="binding site" evidence="11">
    <location>
        <position position="22"/>
    </location>
    <ligand>
        <name>[4Fe-4S] cluster</name>
        <dbReference type="ChEBI" id="CHEBI:49883"/>
    </ligand>
</feature>
<dbReference type="GO" id="GO:0045454">
    <property type="term" value="P:cell redox homeostasis"/>
    <property type="evidence" value="ECO:0007669"/>
    <property type="project" value="TreeGrafter"/>
</dbReference>
<comment type="subcellular location">
    <subcellularLocation>
        <location evidence="1 11">Cytoplasm</location>
    </subcellularLocation>
</comment>
<dbReference type="AlphaFoldDB" id="A0A100W6Q6"/>
<dbReference type="OrthoDB" id="4569739at2"/>
<keyword evidence="4 11" id="KW-0479">Metal-binding</keyword>